<dbReference type="RefSeq" id="WP_076873646.1">
    <property type="nucleotide sequence ID" value="NZ_JAPNPC010000002.1"/>
</dbReference>
<dbReference type="PANTHER" id="PTHR36435:SF1">
    <property type="entry name" value="CAAX AMINO TERMINAL PROTEASE FAMILY PROTEIN"/>
    <property type="match status" value="1"/>
</dbReference>
<feature type="transmembrane region" description="Helical" evidence="1">
    <location>
        <begin position="12"/>
        <end position="33"/>
    </location>
</feature>
<dbReference type="PANTHER" id="PTHR36435">
    <property type="entry name" value="SLR1288 PROTEIN"/>
    <property type="match status" value="1"/>
</dbReference>
<accession>A0AAW6YQB2</accession>
<proteinExistence type="predicted"/>
<evidence type="ECO:0000256" key="1">
    <source>
        <dbReference type="SAM" id="Phobius"/>
    </source>
</evidence>
<sequence>MRQDNAKQIITGLICAGGFVGIYCIQSVGWLIGRNIAPTTFFIIFSQIGALLGAIIGIYTIVLVSNSSKMKNKEMEFFERKPIKFLEILPIKKIKLRDICLIFFMVIFQFPLSSLLSEFGKQIFGNYTESFSVLSQKTDFFVFILAIAILGPILEELLIRGVVLYQFQLYSPVFAITITTVTFSIMHGNSHQAFYTLSSSIVYTIVTFATGSVIASIFAHILHNFIVSILLYSSLEISLNQWYVVLPSTMILVFLLYSMLKEGKGLQNWKGKETNMIFPFIYLITFTAFFVMKLLNYSLFIFCALTCITLYIYKQVNEKNDRKSRVRMKEKIKINK</sequence>
<dbReference type="GO" id="GO:0080120">
    <property type="term" value="P:CAAX-box protein maturation"/>
    <property type="evidence" value="ECO:0007669"/>
    <property type="project" value="UniProtKB-ARBA"/>
</dbReference>
<protein>
    <submittedName>
        <fullName evidence="3">CPBP family intramembrane metalloprotease</fullName>
    </submittedName>
</protein>
<feature type="domain" description="CAAX prenyl protease 2/Lysostaphin resistance protein A-like" evidence="2">
    <location>
        <begin position="140"/>
        <end position="226"/>
    </location>
</feature>
<dbReference type="Proteomes" id="UP001174229">
    <property type="component" value="Unassembled WGS sequence"/>
</dbReference>
<evidence type="ECO:0000313" key="3">
    <source>
        <dbReference type="EMBL" id="MDK7390044.1"/>
    </source>
</evidence>
<gene>
    <name evidence="3" type="ORF">OWO78_01165</name>
</gene>
<feature type="transmembrane region" description="Helical" evidence="1">
    <location>
        <begin position="140"/>
        <end position="157"/>
    </location>
</feature>
<feature type="transmembrane region" description="Helical" evidence="1">
    <location>
        <begin position="280"/>
        <end position="313"/>
    </location>
</feature>
<dbReference type="GO" id="GO:0008237">
    <property type="term" value="F:metallopeptidase activity"/>
    <property type="evidence" value="ECO:0007669"/>
    <property type="project" value="UniProtKB-KW"/>
</dbReference>
<feature type="transmembrane region" description="Helical" evidence="1">
    <location>
        <begin position="99"/>
        <end position="120"/>
    </location>
</feature>
<reference evidence="3" key="1">
    <citation type="submission" date="2022-11" db="EMBL/GenBank/DDBJ databases">
        <title>WGS-based characterization of Bacillus cereus isolated from food &amp; feed additives.</title>
        <authorList>
            <person name="Bogaerts B."/>
            <person name="Fraiture M.-A."/>
            <person name="Roosens N.H.C."/>
            <person name="De Keersmaecker S.C.J."/>
            <person name="Vanneste K."/>
        </authorList>
    </citation>
    <scope>NUCLEOTIDE SEQUENCE</scope>
    <source>
        <strain evidence="3">74.2</strain>
    </source>
</reference>
<comment type="caution">
    <text evidence="3">The sequence shown here is derived from an EMBL/GenBank/DDBJ whole genome shotgun (WGS) entry which is preliminary data.</text>
</comment>
<evidence type="ECO:0000313" key="4">
    <source>
        <dbReference type="Proteomes" id="UP001174229"/>
    </source>
</evidence>
<feature type="transmembrane region" description="Helical" evidence="1">
    <location>
        <begin position="39"/>
        <end position="64"/>
    </location>
</feature>
<keyword evidence="1" id="KW-1133">Transmembrane helix</keyword>
<dbReference type="InterPro" id="IPR003675">
    <property type="entry name" value="Rce1/LyrA-like_dom"/>
</dbReference>
<dbReference type="EMBL" id="JAPNPE010000001">
    <property type="protein sequence ID" value="MDK7390044.1"/>
    <property type="molecule type" value="Genomic_DNA"/>
</dbReference>
<organism evidence="3 4">
    <name type="scientific">Bacillus pacificus</name>
    <dbReference type="NCBI Taxonomy" id="2026187"/>
    <lineage>
        <taxon>Bacteria</taxon>
        <taxon>Bacillati</taxon>
        <taxon>Bacillota</taxon>
        <taxon>Bacilli</taxon>
        <taxon>Bacillales</taxon>
        <taxon>Bacillaceae</taxon>
        <taxon>Bacillus</taxon>
        <taxon>Bacillus cereus group</taxon>
    </lineage>
</organism>
<dbReference type="GO" id="GO:0004175">
    <property type="term" value="F:endopeptidase activity"/>
    <property type="evidence" value="ECO:0007669"/>
    <property type="project" value="UniProtKB-ARBA"/>
</dbReference>
<feature type="transmembrane region" description="Helical" evidence="1">
    <location>
        <begin position="200"/>
        <end position="222"/>
    </location>
</feature>
<dbReference type="Pfam" id="PF02517">
    <property type="entry name" value="Rce1-like"/>
    <property type="match status" value="1"/>
</dbReference>
<dbReference type="AlphaFoldDB" id="A0AAW6YQB2"/>
<name>A0AAW6YQB2_9BACI</name>
<feature type="transmembrane region" description="Helical" evidence="1">
    <location>
        <begin position="242"/>
        <end position="260"/>
    </location>
</feature>
<feature type="transmembrane region" description="Helical" evidence="1">
    <location>
        <begin position="169"/>
        <end position="188"/>
    </location>
</feature>
<keyword evidence="1" id="KW-0812">Transmembrane</keyword>
<keyword evidence="1" id="KW-0472">Membrane</keyword>
<keyword evidence="3" id="KW-0482">Metalloprotease</keyword>
<keyword evidence="3" id="KW-0645">Protease</keyword>
<evidence type="ECO:0000259" key="2">
    <source>
        <dbReference type="Pfam" id="PF02517"/>
    </source>
</evidence>
<dbReference type="InterPro" id="IPR052710">
    <property type="entry name" value="CAAX_protease"/>
</dbReference>
<keyword evidence="3" id="KW-0378">Hydrolase</keyword>